<feature type="region of interest" description="Disordered" evidence="1">
    <location>
        <begin position="77"/>
        <end position="97"/>
    </location>
</feature>
<evidence type="ECO:0000256" key="1">
    <source>
        <dbReference type="SAM" id="MobiDB-lite"/>
    </source>
</evidence>
<dbReference type="AlphaFoldDB" id="B4HC80"/>
<dbReference type="EMBL" id="CH479281">
    <property type="protein sequence ID" value="EDW25226.1"/>
    <property type="molecule type" value="Genomic_DNA"/>
</dbReference>
<feature type="region of interest" description="Disordered" evidence="1">
    <location>
        <begin position="1"/>
        <end position="54"/>
    </location>
</feature>
<organism evidence="3">
    <name type="scientific">Drosophila persimilis</name>
    <name type="common">Fruit fly</name>
    <dbReference type="NCBI Taxonomy" id="7234"/>
    <lineage>
        <taxon>Eukaryota</taxon>
        <taxon>Metazoa</taxon>
        <taxon>Ecdysozoa</taxon>
        <taxon>Arthropoda</taxon>
        <taxon>Hexapoda</taxon>
        <taxon>Insecta</taxon>
        <taxon>Pterygota</taxon>
        <taxon>Neoptera</taxon>
        <taxon>Endopterygota</taxon>
        <taxon>Diptera</taxon>
        <taxon>Brachycera</taxon>
        <taxon>Muscomorpha</taxon>
        <taxon>Ephydroidea</taxon>
        <taxon>Drosophilidae</taxon>
        <taxon>Drosophila</taxon>
        <taxon>Sophophora</taxon>
    </lineage>
</organism>
<name>B4HC80_DROPE</name>
<reference evidence="2 3" key="1">
    <citation type="journal article" date="2007" name="Nature">
        <title>Evolution of genes and genomes on the Drosophila phylogeny.</title>
        <authorList>
            <consortium name="Drosophila 12 Genomes Consortium"/>
            <person name="Clark A.G."/>
            <person name="Eisen M.B."/>
            <person name="Smith D.R."/>
            <person name="Bergman C.M."/>
            <person name="Oliver B."/>
            <person name="Markow T.A."/>
            <person name="Kaufman T.C."/>
            <person name="Kellis M."/>
            <person name="Gelbart W."/>
            <person name="Iyer V.N."/>
            <person name="Pollard D.A."/>
            <person name="Sackton T.B."/>
            <person name="Larracuente A.M."/>
            <person name="Singh N.D."/>
            <person name="Abad J.P."/>
            <person name="Abt D.N."/>
            <person name="Adryan B."/>
            <person name="Aguade M."/>
            <person name="Akashi H."/>
            <person name="Anderson W.W."/>
            <person name="Aquadro C.F."/>
            <person name="Ardell D.H."/>
            <person name="Arguello R."/>
            <person name="Artieri C.G."/>
            <person name="Barbash D.A."/>
            <person name="Barker D."/>
            <person name="Barsanti P."/>
            <person name="Batterham P."/>
            <person name="Batzoglou S."/>
            <person name="Begun D."/>
            <person name="Bhutkar A."/>
            <person name="Blanco E."/>
            <person name="Bosak S.A."/>
            <person name="Bradley R.K."/>
            <person name="Brand A.D."/>
            <person name="Brent M.R."/>
            <person name="Brooks A.N."/>
            <person name="Brown R.H."/>
            <person name="Butlin R.K."/>
            <person name="Caggese C."/>
            <person name="Calvi B.R."/>
            <person name="Bernardo de Carvalho A."/>
            <person name="Caspi A."/>
            <person name="Castrezana S."/>
            <person name="Celniker S.E."/>
            <person name="Chang J.L."/>
            <person name="Chapple C."/>
            <person name="Chatterji S."/>
            <person name="Chinwalla A."/>
            <person name="Civetta A."/>
            <person name="Clifton S.W."/>
            <person name="Comeron J.M."/>
            <person name="Costello J.C."/>
            <person name="Coyne J.A."/>
            <person name="Daub J."/>
            <person name="David R.G."/>
            <person name="Delcher A.L."/>
            <person name="Delehaunty K."/>
            <person name="Do C.B."/>
            <person name="Ebling H."/>
            <person name="Edwards K."/>
            <person name="Eickbush T."/>
            <person name="Evans J.D."/>
            <person name="Filipski A."/>
            <person name="Findeiss S."/>
            <person name="Freyhult E."/>
            <person name="Fulton L."/>
            <person name="Fulton R."/>
            <person name="Garcia A.C."/>
            <person name="Gardiner A."/>
            <person name="Garfield D.A."/>
            <person name="Garvin B.E."/>
            <person name="Gibson G."/>
            <person name="Gilbert D."/>
            <person name="Gnerre S."/>
            <person name="Godfrey J."/>
            <person name="Good R."/>
            <person name="Gotea V."/>
            <person name="Gravely B."/>
            <person name="Greenberg A.J."/>
            <person name="Griffiths-Jones S."/>
            <person name="Gross S."/>
            <person name="Guigo R."/>
            <person name="Gustafson E.A."/>
            <person name="Haerty W."/>
            <person name="Hahn M.W."/>
            <person name="Halligan D.L."/>
            <person name="Halpern A.L."/>
            <person name="Halter G.M."/>
            <person name="Han M.V."/>
            <person name="Heger A."/>
            <person name="Hillier L."/>
            <person name="Hinrichs A.S."/>
            <person name="Holmes I."/>
            <person name="Hoskins R.A."/>
            <person name="Hubisz M.J."/>
            <person name="Hultmark D."/>
            <person name="Huntley M.A."/>
            <person name="Jaffe D.B."/>
            <person name="Jagadeeshan S."/>
            <person name="Jeck W.R."/>
            <person name="Johnson J."/>
            <person name="Jones C.D."/>
            <person name="Jordan W.C."/>
            <person name="Karpen G.H."/>
            <person name="Kataoka E."/>
            <person name="Keightley P.D."/>
            <person name="Kheradpour P."/>
            <person name="Kirkness E.F."/>
            <person name="Koerich L.B."/>
            <person name="Kristiansen K."/>
            <person name="Kudrna D."/>
            <person name="Kulathinal R.J."/>
            <person name="Kumar S."/>
            <person name="Kwok R."/>
            <person name="Lander E."/>
            <person name="Langley C.H."/>
            <person name="Lapoint R."/>
            <person name="Lazzaro B.P."/>
            <person name="Lee S.J."/>
            <person name="Levesque L."/>
            <person name="Li R."/>
            <person name="Lin C.F."/>
            <person name="Lin M.F."/>
            <person name="Lindblad-Toh K."/>
            <person name="Llopart A."/>
            <person name="Long M."/>
            <person name="Low L."/>
            <person name="Lozovsky E."/>
            <person name="Lu J."/>
            <person name="Luo M."/>
            <person name="Machado C.A."/>
            <person name="Makalowski W."/>
            <person name="Marzo M."/>
            <person name="Matsuda M."/>
            <person name="Matzkin L."/>
            <person name="McAllister B."/>
            <person name="McBride C.S."/>
            <person name="McKernan B."/>
            <person name="McKernan K."/>
            <person name="Mendez-Lago M."/>
            <person name="Minx P."/>
            <person name="Mollenhauer M.U."/>
            <person name="Montooth K."/>
            <person name="Mount S.M."/>
            <person name="Mu X."/>
            <person name="Myers E."/>
            <person name="Negre B."/>
            <person name="Newfeld S."/>
            <person name="Nielsen R."/>
            <person name="Noor M.A."/>
            <person name="O'Grady P."/>
            <person name="Pachter L."/>
            <person name="Papaceit M."/>
            <person name="Parisi M.J."/>
            <person name="Parisi M."/>
            <person name="Parts L."/>
            <person name="Pedersen J.S."/>
            <person name="Pesole G."/>
            <person name="Phillippy A.M."/>
            <person name="Ponting C.P."/>
            <person name="Pop M."/>
            <person name="Porcelli D."/>
            <person name="Powell J.R."/>
            <person name="Prohaska S."/>
            <person name="Pruitt K."/>
            <person name="Puig M."/>
            <person name="Quesneville H."/>
            <person name="Ram K.R."/>
            <person name="Rand D."/>
            <person name="Rasmussen M.D."/>
            <person name="Reed L.K."/>
            <person name="Reenan R."/>
            <person name="Reily A."/>
            <person name="Remington K.A."/>
            <person name="Rieger T.T."/>
            <person name="Ritchie M.G."/>
            <person name="Robin C."/>
            <person name="Rogers Y.H."/>
            <person name="Rohde C."/>
            <person name="Rozas J."/>
            <person name="Rubenfield M.J."/>
            <person name="Ruiz A."/>
            <person name="Russo S."/>
            <person name="Salzberg S.L."/>
            <person name="Sanchez-Gracia A."/>
            <person name="Saranga D.J."/>
            <person name="Sato H."/>
            <person name="Schaeffer S.W."/>
            <person name="Schatz M.C."/>
            <person name="Schlenke T."/>
            <person name="Schwartz R."/>
            <person name="Segarra C."/>
            <person name="Singh R.S."/>
            <person name="Sirot L."/>
            <person name="Sirota M."/>
            <person name="Sisneros N.B."/>
            <person name="Smith C.D."/>
            <person name="Smith T.F."/>
            <person name="Spieth J."/>
            <person name="Stage D.E."/>
            <person name="Stark A."/>
            <person name="Stephan W."/>
            <person name="Strausberg R.L."/>
            <person name="Strempel S."/>
            <person name="Sturgill D."/>
            <person name="Sutton G."/>
            <person name="Sutton G.G."/>
            <person name="Tao W."/>
            <person name="Teichmann S."/>
            <person name="Tobari Y.N."/>
            <person name="Tomimura Y."/>
            <person name="Tsolas J.M."/>
            <person name="Valente V.L."/>
            <person name="Venter E."/>
            <person name="Venter J.C."/>
            <person name="Vicario S."/>
            <person name="Vieira F.G."/>
            <person name="Vilella A.J."/>
            <person name="Villasante A."/>
            <person name="Walenz B."/>
            <person name="Wang J."/>
            <person name="Wasserman M."/>
            <person name="Watts T."/>
            <person name="Wilson D."/>
            <person name="Wilson R.K."/>
            <person name="Wing R.A."/>
            <person name="Wolfner M.F."/>
            <person name="Wong A."/>
            <person name="Wong G.K."/>
            <person name="Wu C.I."/>
            <person name="Wu G."/>
            <person name="Yamamoto D."/>
            <person name="Yang H.P."/>
            <person name="Yang S.P."/>
            <person name="Yorke J.A."/>
            <person name="Yoshida K."/>
            <person name="Zdobnov E."/>
            <person name="Zhang P."/>
            <person name="Zhang Y."/>
            <person name="Zimin A.V."/>
            <person name="Baldwin J."/>
            <person name="Abdouelleil A."/>
            <person name="Abdulkadir J."/>
            <person name="Abebe A."/>
            <person name="Abera B."/>
            <person name="Abreu J."/>
            <person name="Acer S.C."/>
            <person name="Aftuck L."/>
            <person name="Alexander A."/>
            <person name="An P."/>
            <person name="Anderson E."/>
            <person name="Anderson S."/>
            <person name="Arachi H."/>
            <person name="Azer M."/>
            <person name="Bachantsang P."/>
            <person name="Barry A."/>
            <person name="Bayul T."/>
            <person name="Berlin A."/>
            <person name="Bessette D."/>
            <person name="Bloom T."/>
            <person name="Blye J."/>
            <person name="Boguslavskiy L."/>
            <person name="Bonnet C."/>
            <person name="Boukhgalter B."/>
            <person name="Bourzgui I."/>
            <person name="Brown A."/>
            <person name="Cahill P."/>
            <person name="Channer S."/>
            <person name="Cheshatsang Y."/>
            <person name="Chuda L."/>
            <person name="Citroen M."/>
            <person name="Collymore A."/>
            <person name="Cooke P."/>
            <person name="Costello M."/>
            <person name="D'Aco K."/>
            <person name="Daza R."/>
            <person name="De Haan G."/>
            <person name="DeGray S."/>
            <person name="DeMaso C."/>
            <person name="Dhargay N."/>
            <person name="Dooley K."/>
            <person name="Dooley E."/>
            <person name="Doricent M."/>
            <person name="Dorje P."/>
            <person name="Dorjee K."/>
            <person name="Dupes A."/>
            <person name="Elong R."/>
            <person name="Falk J."/>
            <person name="Farina A."/>
            <person name="Faro S."/>
            <person name="Ferguson D."/>
            <person name="Fisher S."/>
            <person name="Foley C.D."/>
            <person name="Franke A."/>
            <person name="Friedrich D."/>
            <person name="Gadbois L."/>
            <person name="Gearin G."/>
            <person name="Gearin C.R."/>
            <person name="Giannoukos G."/>
            <person name="Goode T."/>
            <person name="Graham J."/>
            <person name="Grandbois E."/>
            <person name="Grewal S."/>
            <person name="Gyaltsen K."/>
            <person name="Hafez N."/>
            <person name="Hagos B."/>
            <person name="Hall J."/>
            <person name="Henson C."/>
            <person name="Hollinger A."/>
            <person name="Honan T."/>
            <person name="Huard M.D."/>
            <person name="Hughes L."/>
            <person name="Hurhula B."/>
            <person name="Husby M.E."/>
            <person name="Kamat A."/>
            <person name="Kanga B."/>
            <person name="Kashin S."/>
            <person name="Khazanovich D."/>
            <person name="Kisner P."/>
            <person name="Lance K."/>
            <person name="Lara M."/>
            <person name="Lee W."/>
            <person name="Lennon N."/>
            <person name="Letendre F."/>
            <person name="LeVine R."/>
            <person name="Lipovsky A."/>
            <person name="Liu X."/>
            <person name="Liu J."/>
            <person name="Liu S."/>
            <person name="Lokyitsang T."/>
            <person name="Lokyitsang Y."/>
            <person name="Lubonja R."/>
            <person name="Lui A."/>
            <person name="MacDonald P."/>
            <person name="Magnisalis V."/>
            <person name="Maru K."/>
            <person name="Matthews C."/>
            <person name="McCusker W."/>
            <person name="McDonough S."/>
            <person name="Mehta T."/>
            <person name="Meldrim J."/>
            <person name="Meneus L."/>
            <person name="Mihai O."/>
            <person name="Mihalev A."/>
            <person name="Mihova T."/>
            <person name="Mittelman R."/>
            <person name="Mlenga V."/>
            <person name="Montmayeur A."/>
            <person name="Mulrain L."/>
            <person name="Navidi A."/>
            <person name="Naylor J."/>
            <person name="Negash T."/>
            <person name="Nguyen T."/>
            <person name="Nguyen N."/>
            <person name="Nicol R."/>
            <person name="Norbu C."/>
            <person name="Norbu N."/>
            <person name="Novod N."/>
            <person name="O'Neill B."/>
            <person name="Osman S."/>
            <person name="Markiewicz E."/>
            <person name="Oyono O.L."/>
            <person name="Patti C."/>
            <person name="Phunkhang P."/>
            <person name="Pierre F."/>
            <person name="Priest M."/>
            <person name="Raghuraman S."/>
            <person name="Rege F."/>
            <person name="Reyes R."/>
            <person name="Rise C."/>
            <person name="Rogov P."/>
            <person name="Ross K."/>
            <person name="Ryan E."/>
            <person name="Settipalli S."/>
            <person name="Shea T."/>
            <person name="Sherpa N."/>
            <person name="Shi L."/>
            <person name="Shih D."/>
            <person name="Sparrow T."/>
            <person name="Spaulding J."/>
            <person name="Stalker J."/>
            <person name="Stange-Thomann N."/>
            <person name="Stavropoulos S."/>
            <person name="Stone C."/>
            <person name="Strader C."/>
            <person name="Tesfaye S."/>
            <person name="Thomson T."/>
            <person name="Thoulutsang Y."/>
            <person name="Thoulutsang D."/>
            <person name="Topham K."/>
            <person name="Topping I."/>
            <person name="Tsamla T."/>
            <person name="Vassiliev H."/>
            <person name="Vo A."/>
            <person name="Wangchuk T."/>
            <person name="Wangdi T."/>
            <person name="Weiand M."/>
            <person name="Wilkinson J."/>
            <person name="Wilson A."/>
            <person name="Yadav S."/>
            <person name="Young G."/>
            <person name="Yu Q."/>
            <person name="Zembek L."/>
            <person name="Zhong D."/>
            <person name="Zimmer A."/>
            <person name="Zwirko Z."/>
            <person name="Jaffe D.B."/>
            <person name="Alvarez P."/>
            <person name="Brockman W."/>
            <person name="Butler J."/>
            <person name="Chin C."/>
            <person name="Gnerre S."/>
            <person name="Grabherr M."/>
            <person name="Kleber M."/>
            <person name="Mauceli E."/>
            <person name="MacCallum I."/>
        </authorList>
    </citation>
    <scope>NUCLEOTIDE SEQUENCE [LARGE SCALE GENOMIC DNA]</scope>
    <source>
        <strain evidence="3">MSH-3 / Tucson 14011-0111.49</strain>
    </source>
</reference>
<accession>B4HC80</accession>
<proteinExistence type="predicted"/>
<evidence type="ECO:0000313" key="2">
    <source>
        <dbReference type="EMBL" id="EDW25226.1"/>
    </source>
</evidence>
<evidence type="ECO:0000313" key="3">
    <source>
        <dbReference type="Proteomes" id="UP000008744"/>
    </source>
</evidence>
<keyword evidence="3" id="KW-1185">Reference proteome</keyword>
<protein>
    <submittedName>
        <fullName evidence="2">GL26936</fullName>
    </submittedName>
</protein>
<dbReference type="Proteomes" id="UP000008744">
    <property type="component" value="Unassembled WGS sequence"/>
</dbReference>
<sequence length="97" mass="10660">MEHLEAACTATMAQRRQPVNAIKHDAATSARAEALPFRNGNPRSGTEKSSQGGLLNQCLREGVFPVRWKIQKQVLIPKPGKLPGSASSYNLRNRHRG</sequence>
<dbReference type="HOGENOM" id="CLU_2348871_0_0_1"/>
<feature type="compositionally biased region" description="Polar residues" evidence="1">
    <location>
        <begin position="41"/>
        <end position="54"/>
    </location>
</feature>
<gene>
    <name evidence="2" type="primary">Dper\GL26936</name>
    <name evidence="2" type="ORF">Dper_GL26936</name>
</gene>